<name>A0ABV5EM64_9ACTN</name>
<evidence type="ECO:0000256" key="1">
    <source>
        <dbReference type="SAM" id="SignalP"/>
    </source>
</evidence>
<reference evidence="2 3" key="1">
    <citation type="submission" date="2024-01" db="EMBL/GenBank/DDBJ databases">
        <title>Genome mining of biosynthetic gene clusters to explore secondary metabolites of Streptomyces sp.</title>
        <authorList>
            <person name="Baig A."/>
            <person name="Ajitkumar Shintre N."/>
            <person name="Kumar H."/>
            <person name="Anbarasu A."/>
            <person name="Ramaiah S."/>
        </authorList>
    </citation>
    <scope>NUCLEOTIDE SEQUENCE [LARGE SCALE GENOMIC DNA]</scope>
    <source>
        <strain evidence="2 3">A57</strain>
    </source>
</reference>
<comment type="caution">
    <text evidence="2">The sequence shown here is derived from an EMBL/GenBank/DDBJ whole genome shotgun (WGS) entry which is preliminary data.</text>
</comment>
<proteinExistence type="predicted"/>
<evidence type="ECO:0000313" key="3">
    <source>
        <dbReference type="Proteomes" id="UP001585080"/>
    </source>
</evidence>
<sequence length="430" mass="45290">MTYRGRHRRRRRGRALRAGLAGTAFALTAVATLISTSQATVADDPGALKPLTSAADTGPLRLTEQLVPPDSLDRLAESMGGPVGVGAVLADADRMLRTDDECTSDERAALPVEPAATRAYCWGEDDTRAVRAGAVTTSGDADADGRWGANRVILSGWSGTGDGDGGARVAFVDANDPERLTYTWALLVVPVDGGRDYRALGSDLSGLVWYEDKLLVTADDGRSLYICDLDRIQRAGVDAEAVGRVPGGFAADGDRFVLPAVGSYRLTGGPEARFAAVSLDRSTAPDSLVASGPVGADDERPTGLWRYSFSGDPGRAGLLATGRDGTADADAAYTTRMADVQGVLSHSAPGTVRSRWYLARASDGPAAHGSLWRQDTDGTHTARCGADETYLCWSGSAQSLSLWEETGEVWSQSGRMLFSLPLSTIDSSLE</sequence>
<dbReference type="Proteomes" id="UP001585080">
    <property type="component" value="Unassembled WGS sequence"/>
</dbReference>
<dbReference type="EMBL" id="JAYMRP010000052">
    <property type="protein sequence ID" value="MFB8777738.1"/>
    <property type="molecule type" value="Genomic_DNA"/>
</dbReference>
<keyword evidence="1" id="KW-0732">Signal</keyword>
<protein>
    <recommendedName>
        <fullName evidence="4">Secreted protein</fullName>
    </recommendedName>
</protein>
<feature type="chain" id="PRO_5047105423" description="Secreted protein" evidence="1">
    <location>
        <begin position="43"/>
        <end position="430"/>
    </location>
</feature>
<keyword evidence="3" id="KW-1185">Reference proteome</keyword>
<accession>A0ABV5EM64</accession>
<organism evidence="2 3">
    <name type="scientific">Streptomyces broussonetiae</name>
    <dbReference type="NCBI Taxonomy" id="2686304"/>
    <lineage>
        <taxon>Bacteria</taxon>
        <taxon>Bacillati</taxon>
        <taxon>Actinomycetota</taxon>
        <taxon>Actinomycetes</taxon>
        <taxon>Kitasatosporales</taxon>
        <taxon>Streptomycetaceae</taxon>
        <taxon>Streptomyces</taxon>
    </lineage>
</organism>
<dbReference type="RefSeq" id="WP_376736178.1">
    <property type="nucleotide sequence ID" value="NZ_JAYMRP010000052.1"/>
</dbReference>
<evidence type="ECO:0000313" key="2">
    <source>
        <dbReference type="EMBL" id="MFB8777738.1"/>
    </source>
</evidence>
<gene>
    <name evidence="2" type="ORF">VSS16_34375</name>
</gene>
<feature type="signal peptide" evidence="1">
    <location>
        <begin position="1"/>
        <end position="42"/>
    </location>
</feature>
<evidence type="ECO:0008006" key="4">
    <source>
        <dbReference type="Google" id="ProtNLM"/>
    </source>
</evidence>